<protein>
    <submittedName>
        <fullName evidence="3">Minor histocompatibility antigen H13</fullName>
    </submittedName>
</protein>
<dbReference type="AlphaFoldDB" id="A0AAD5AB45"/>
<proteinExistence type="predicted"/>
<feature type="transmembrane region" description="Helical" evidence="2">
    <location>
        <begin position="71"/>
        <end position="89"/>
    </location>
</feature>
<keyword evidence="2" id="KW-1133">Transmembrane helix</keyword>
<organism evidence="3 4">
    <name type="scientific">Silurus asotus</name>
    <name type="common">Amur catfish</name>
    <name type="synonym">Parasilurus asotus</name>
    <dbReference type="NCBI Taxonomy" id="30991"/>
    <lineage>
        <taxon>Eukaryota</taxon>
        <taxon>Metazoa</taxon>
        <taxon>Chordata</taxon>
        <taxon>Craniata</taxon>
        <taxon>Vertebrata</taxon>
        <taxon>Euteleostomi</taxon>
        <taxon>Actinopterygii</taxon>
        <taxon>Neopterygii</taxon>
        <taxon>Teleostei</taxon>
        <taxon>Ostariophysi</taxon>
        <taxon>Siluriformes</taxon>
        <taxon>Siluridae</taxon>
        <taxon>Silurus</taxon>
    </lineage>
</organism>
<reference evidence="3" key="1">
    <citation type="submission" date="2018-07" db="EMBL/GenBank/DDBJ databases">
        <title>Comparative genomics of catfishes provides insights into carnivory and benthic adaptation.</title>
        <authorList>
            <person name="Zhang Y."/>
            <person name="Wang D."/>
            <person name="Peng Z."/>
            <person name="Zheng S."/>
            <person name="Shao F."/>
            <person name="Tao W."/>
        </authorList>
    </citation>
    <scope>NUCLEOTIDE SEQUENCE</scope>
    <source>
        <strain evidence="3">Chongqing</strain>
    </source>
</reference>
<keyword evidence="2" id="KW-0472">Membrane</keyword>
<evidence type="ECO:0000313" key="3">
    <source>
        <dbReference type="EMBL" id="KAI5612976.1"/>
    </source>
</evidence>
<evidence type="ECO:0000256" key="1">
    <source>
        <dbReference type="SAM" id="MobiDB-lite"/>
    </source>
</evidence>
<feature type="transmembrane region" description="Helical" evidence="2">
    <location>
        <begin position="41"/>
        <end position="59"/>
    </location>
</feature>
<evidence type="ECO:0000256" key="2">
    <source>
        <dbReference type="SAM" id="Phobius"/>
    </source>
</evidence>
<evidence type="ECO:0000313" key="4">
    <source>
        <dbReference type="Proteomes" id="UP001205998"/>
    </source>
</evidence>
<dbReference type="Proteomes" id="UP001205998">
    <property type="component" value="Unassembled WGS sequence"/>
</dbReference>
<sequence>MADVEQVSALPPLDGLNSTDNGTDTVNGTAARFVATAEGTALAYGSLVLMALLPIFFGALRSIFSQEYINLLLSMYFFVLGILALSHTLR</sequence>
<feature type="region of interest" description="Disordered" evidence="1">
    <location>
        <begin position="1"/>
        <end position="21"/>
    </location>
</feature>
<keyword evidence="2" id="KW-0812">Transmembrane</keyword>
<name>A0AAD5AB45_SILAS</name>
<accession>A0AAD5AB45</accession>
<gene>
    <name evidence="3" type="ORF">C0J50_11756</name>
</gene>
<keyword evidence="4" id="KW-1185">Reference proteome</keyword>
<comment type="caution">
    <text evidence="3">The sequence shown here is derived from an EMBL/GenBank/DDBJ whole genome shotgun (WGS) entry which is preliminary data.</text>
</comment>
<dbReference type="EMBL" id="MU563469">
    <property type="protein sequence ID" value="KAI5612976.1"/>
    <property type="molecule type" value="Genomic_DNA"/>
</dbReference>